<protein>
    <submittedName>
        <fullName evidence="2">Uncharacterized protein</fullName>
    </submittedName>
</protein>
<sequence length="86" mass="9874">MSSNKNTEEGNSSPAAELPTRSEPPRTKPLPSLLVDVAPDEHDTEMDVLLPYFTKRFKDSKKKRMRKIEKETEEEEPTSTQNEEII</sequence>
<feature type="region of interest" description="Disordered" evidence="1">
    <location>
        <begin position="1"/>
        <end position="33"/>
    </location>
</feature>
<dbReference type="Proteomes" id="UP000179807">
    <property type="component" value="Unassembled WGS sequence"/>
</dbReference>
<reference evidence="2" key="1">
    <citation type="submission" date="2016-10" db="EMBL/GenBank/DDBJ databases">
        <authorList>
            <person name="Benchimol M."/>
            <person name="Almeida L.G."/>
            <person name="Vasconcelos A.T."/>
            <person name="Perreira-Neves A."/>
            <person name="Rosa I.A."/>
            <person name="Tasca T."/>
            <person name="Bogo M.R."/>
            <person name="de Souza W."/>
        </authorList>
    </citation>
    <scope>NUCLEOTIDE SEQUENCE [LARGE SCALE GENOMIC DNA]</scope>
    <source>
        <strain evidence="2">K</strain>
    </source>
</reference>
<evidence type="ECO:0000256" key="1">
    <source>
        <dbReference type="SAM" id="MobiDB-lite"/>
    </source>
</evidence>
<dbReference type="AlphaFoldDB" id="A0A1J4KD02"/>
<dbReference type="GeneID" id="94827075"/>
<name>A0A1J4KD02_9EUKA</name>
<dbReference type="RefSeq" id="XP_068360716.1">
    <property type="nucleotide sequence ID" value="XM_068492371.1"/>
</dbReference>
<evidence type="ECO:0000313" key="3">
    <source>
        <dbReference type="Proteomes" id="UP000179807"/>
    </source>
</evidence>
<comment type="caution">
    <text evidence="2">The sequence shown here is derived from an EMBL/GenBank/DDBJ whole genome shotgun (WGS) entry which is preliminary data.</text>
</comment>
<feature type="compositionally biased region" description="Polar residues" evidence="1">
    <location>
        <begin position="1"/>
        <end position="14"/>
    </location>
</feature>
<accession>A0A1J4KD02</accession>
<keyword evidence="3" id="KW-1185">Reference proteome</keyword>
<proteinExistence type="predicted"/>
<organism evidence="2 3">
    <name type="scientific">Tritrichomonas foetus</name>
    <dbReference type="NCBI Taxonomy" id="1144522"/>
    <lineage>
        <taxon>Eukaryota</taxon>
        <taxon>Metamonada</taxon>
        <taxon>Parabasalia</taxon>
        <taxon>Tritrichomonadida</taxon>
        <taxon>Tritrichomonadidae</taxon>
        <taxon>Tritrichomonas</taxon>
    </lineage>
</organism>
<dbReference type="VEuPathDB" id="TrichDB:TRFO_05234"/>
<feature type="region of interest" description="Disordered" evidence="1">
    <location>
        <begin position="60"/>
        <end position="86"/>
    </location>
</feature>
<evidence type="ECO:0000313" key="2">
    <source>
        <dbReference type="EMBL" id="OHT07580.1"/>
    </source>
</evidence>
<gene>
    <name evidence="2" type="ORF">TRFO_05234</name>
</gene>
<dbReference type="EMBL" id="MLAK01000693">
    <property type="protein sequence ID" value="OHT07580.1"/>
    <property type="molecule type" value="Genomic_DNA"/>
</dbReference>